<feature type="transmembrane region" description="Helical" evidence="1">
    <location>
        <begin position="476"/>
        <end position="499"/>
    </location>
</feature>
<reference evidence="2 3" key="1">
    <citation type="submission" date="2019-05" db="EMBL/GenBank/DDBJ databases">
        <title>The organization of the Streptococcus sanguinis genomes.</title>
        <authorList>
            <person name="Wu C.H."/>
            <person name="Chen Y.Y.M."/>
            <person name="Wang H.Y."/>
        </authorList>
    </citation>
    <scope>NUCLEOTIDE SEQUENCE [LARGE SCALE GENOMIC DNA]</scope>
    <source>
        <strain evidence="2 3">CGMH010</strain>
    </source>
</reference>
<name>A0A7H8V9H6_STRSA</name>
<organism evidence="2 3">
    <name type="scientific">Streptococcus sanguinis</name>
    <dbReference type="NCBI Taxonomy" id="1305"/>
    <lineage>
        <taxon>Bacteria</taxon>
        <taxon>Bacillati</taxon>
        <taxon>Bacillota</taxon>
        <taxon>Bacilli</taxon>
        <taxon>Lactobacillales</taxon>
        <taxon>Streptococcaceae</taxon>
        <taxon>Streptococcus</taxon>
    </lineage>
</organism>
<keyword evidence="1" id="KW-0472">Membrane</keyword>
<feature type="transmembrane region" description="Helical" evidence="1">
    <location>
        <begin position="168"/>
        <end position="195"/>
    </location>
</feature>
<dbReference type="AlphaFoldDB" id="A0A7H8V9H6"/>
<protein>
    <submittedName>
        <fullName evidence="2">ABC transporter permease</fullName>
    </submittedName>
</protein>
<feature type="transmembrane region" description="Helical" evidence="1">
    <location>
        <begin position="83"/>
        <end position="102"/>
    </location>
</feature>
<feature type="transmembrane region" description="Helical" evidence="1">
    <location>
        <begin position="438"/>
        <end position="456"/>
    </location>
</feature>
<evidence type="ECO:0000313" key="2">
    <source>
        <dbReference type="EMBL" id="QLB52838.1"/>
    </source>
</evidence>
<sequence>MEGPLKLRGHPVWNKYLWSYRMMTNILLLLKVQLYSTFSLNNLRKGRGLGRYFKLGLLFLLVLLFSGYNLLTALSLVRFGQANLIPAYMIALVSFIIFFFSLMQSNGILFDQEELERLIVLPLSIREIVYEKYAFLYLLNSVFAILLMLPAGLVWFGYGASFLELLLYLLLMGFIPLLPLSLASLLGLCVAYIASKAPHKNLAAFLFSLLLLLGLATGSMWAMRAGMSAENLGLLLTKQLTSLYPPASLFFNRHHFWWASLLLILISFALTGLFLRYLSRNYIKMNQMITDVRSERKGYRSWQKSPFMALYRREIANFVCSYLYMLNSGLGIILIIVLAISLCFMSPDALFSSIGLSNSREFLPLLLAGCLSISNPAAVSISLEGEEIWLLQTLPVSMRQIMMAKLALTVSLHVTALLLGLPVLVWRFSLGGLQVVDLVLISLAYSLFTALQGLVVNFHYPKFIWDNEMIVIKQSFAAILSGGIGILVLVFPLCLSLLFSMDLEMSLRISALGLLLLAAVLYRHLIKQGYFKEVHG</sequence>
<feature type="transmembrane region" description="Helical" evidence="1">
    <location>
        <begin position="322"/>
        <end position="342"/>
    </location>
</feature>
<feature type="transmembrane region" description="Helical" evidence="1">
    <location>
        <begin position="404"/>
        <end position="426"/>
    </location>
</feature>
<keyword evidence="1" id="KW-1133">Transmembrane helix</keyword>
<dbReference type="EMBL" id="CP040556">
    <property type="protein sequence ID" value="QLB52838.1"/>
    <property type="molecule type" value="Genomic_DNA"/>
</dbReference>
<feature type="transmembrane region" description="Helical" evidence="1">
    <location>
        <begin position="202"/>
        <end position="223"/>
    </location>
</feature>
<evidence type="ECO:0000313" key="3">
    <source>
        <dbReference type="Proteomes" id="UP000509410"/>
    </source>
</evidence>
<evidence type="ECO:0000256" key="1">
    <source>
        <dbReference type="SAM" id="Phobius"/>
    </source>
</evidence>
<feature type="transmembrane region" description="Helical" evidence="1">
    <location>
        <begin position="256"/>
        <end position="278"/>
    </location>
</feature>
<dbReference type="Proteomes" id="UP000509410">
    <property type="component" value="Chromosome"/>
</dbReference>
<feature type="transmembrane region" description="Helical" evidence="1">
    <location>
        <begin position="52"/>
        <end position="71"/>
    </location>
</feature>
<proteinExistence type="predicted"/>
<feature type="transmembrane region" description="Helical" evidence="1">
    <location>
        <begin position="20"/>
        <end position="40"/>
    </location>
</feature>
<accession>A0A7H8V9H6</accession>
<feature type="transmembrane region" description="Helical" evidence="1">
    <location>
        <begin position="505"/>
        <end position="522"/>
    </location>
</feature>
<feature type="transmembrane region" description="Helical" evidence="1">
    <location>
        <begin position="362"/>
        <end position="383"/>
    </location>
</feature>
<feature type="transmembrane region" description="Helical" evidence="1">
    <location>
        <begin position="134"/>
        <end position="156"/>
    </location>
</feature>
<keyword evidence="1" id="KW-0812">Transmembrane</keyword>
<gene>
    <name evidence="2" type="ORF">FFV08_09675</name>
</gene>